<keyword evidence="3" id="KW-1185">Reference proteome</keyword>
<dbReference type="InterPro" id="IPR014145">
    <property type="entry name" value="LigD_pol_dom"/>
</dbReference>
<dbReference type="PANTHER" id="PTHR42705">
    <property type="entry name" value="BIFUNCTIONAL NON-HOMOLOGOUS END JOINING PROTEIN LIGD"/>
    <property type="match status" value="1"/>
</dbReference>
<dbReference type="Pfam" id="PF21686">
    <property type="entry name" value="LigD_Prim-Pol"/>
    <property type="match status" value="1"/>
</dbReference>
<gene>
    <name evidence="2" type="ORF">SAMN05421507_11235</name>
</gene>
<dbReference type="AlphaFoldDB" id="A0A1H0UIQ4"/>
<evidence type="ECO:0000259" key="1">
    <source>
        <dbReference type="Pfam" id="PF21686"/>
    </source>
</evidence>
<dbReference type="PANTHER" id="PTHR42705:SF2">
    <property type="entry name" value="BIFUNCTIONAL NON-HOMOLOGOUS END JOINING PROTEIN LIGD"/>
    <property type="match status" value="1"/>
</dbReference>
<reference evidence="3" key="1">
    <citation type="submission" date="2016-10" db="EMBL/GenBank/DDBJ databases">
        <authorList>
            <person name="Varghese N."/>
            <person name="Submissions S."/>
        </authorList>
    </citation>
    <scope>NUCLEOTIDE SEQUENCE [LARGE SCALE GENOMIC DNA]</scope>
    <source>
        <strain evidence="3">CGMCC 4.6609</strain>
    </source>
</reference>
<dbReference type="EMBL" id="FNIX01000012">
    <property type="protein sequence ID" value="SDP65950.1"/>
    <property type="molecule type" value="Genomic_DNA"/>
</dbReference>
<dbReference type="Gene3D" id="3.90.920.10">
    <property type="entry name" value="DNA primase, PRIM domain"/>
    <property type="match status" value="1"/>
</dbReference>
<dbReference type="InterPro" id="IPR052171">
    <property type="entry name" value="NHEJ_LigD"/>
</dbReference>
<dbReference type="CDD" id="cd04863">
    <property type="entry name" value="MtLigD_Pol_like"/>
    <property type="match status" value="1"/>
</dbReference>
<sequence>MSGEVSKEVVVRVEDRVVKLTNLDKVLYPGFGFTKGEVIDYYTRIAPVLLPHLKDRPVTLKRYPNGVDGKWFFEKNAPEHRPEWVRTVRLESPGSAKGNETVNYVMVDELATLVWLANLAALELHVPQWTVGPRGGKRDPDLLVFDLDPGAPATVVECARVAERIRVVLDDDGVDSWVKTSGNKGMQVYAYAPAKDTSEYARAVAVRLSREMPESVVSTMAKAQRPGRVLIDWSQNNPAKTTVAPYSLRARERPAVSTPVTWDEVEECEVVEDLLFTADEVLERVGVAGDLFGS</sequence>
<feature type="domain" description="DNA ligase D polymerase" evidence="1">
    <location>
        <begin position="34"/>
        <end position="292"/>
    </location>
</feature>
<dbReference type="NCBIfam" id="TIGR02778">
    <property type="entry name" value="ligD_pol"/>
    <property type="match status" value="1"/>
</dbReference>
<dbReference type="Proteomes" id="UP000199691">
    <property type="component" value="Unassembled WGS sequence"/>
</dbReference>
<evidence type="ECO:0000313" key="2">
    <source>
        <dbReference type="EMBL" id="SDP65950.1"/>
    </source>
</evidence>
<accession>A0A1H0UIQ4</accession>
<dbReference type="RefSeq" id="WP_090100880.1">
    <property type="nucleotide sequence ID" value="NZ_FNIX01000012.1"/>
</dbReference>
<organism evidence="2 3">
    <name type="scientific">Lentzea jiangxiensis</name>
    <dbReference type="NCBI Taxonomy" id="641025"/>
    <lineage>
        <taxon>Bacteria</taxon>
        <taxon>Bacillati</taxon>
        <taxon>Actinomycetota</taxon>
        <taxon>Actinomycetes</taxon>
        <taxon>Pseudonocardiales</taxon>
        <taxon>Pseudonocardiaceae</taxon>
        <taxon>Lentzea</taxon>
    </lineage>
</organism>
<dbReference type="OrthoDB" id="9802472at2"/>
<proteinExistence type="predicted"/>
<evidence type="ECO:0000313" key="3">
    <source>
        <dbReference type="Proteomes" id="UP000199691"/>
    </source>
</evidence>
<name>A0A1H0UIQ4_9PSEU</name>
<dbReference type="InterPro" id="IPR033649">
    <property type="entry name" value="MtLigD_Pol-like"/>
</dbReference>
<dbReference type="STRING" id="641025.SAMN05421507_11235"/>
<protein>
    <submittedName>
        <fullName evidence="2">Bifunctional non-homologous end joining protein LigD</fullName>
    </submittedName>
</protein>